<comment type="catalytic activity">
    <reaction evidence="5 8">
        <text>urate + O2 + H2O = 5-hydroxyisourate + H2O2</text>
        <dbReference type="Rhea" id="RHEA:21368"/>
        <dbReference type="ChEBI" id="CHEBI:15377"/>
        <dbReference type="ChEBI" id="CHEBI:15379"/>
        <dbReference type="ChEBI" id="CHEBI:16240"/>
        <dbReference type="ChEBI" id="CHEBI:17775"/>
        <dbReference type="ChEBI" id="CHEBI:18072"/>
        <dbReference type="EC" id="1.7.3.3"/>
    </reaction>
</comment>
<feature type="active site" description="Charge relay system" evidence="6">
    <location>
        <position position="61"/>
    </location>
</feature>
<accession>A0A285VVQ7</accession>
<dbReference type="UniPathway" id="UPA00394">
    <property type="reaction ID" value="UER00650"/>
</dbReference>
<protein>
    <recommendedName>
        <fullName evidence="5 8">Uricase</fullName>
        <ecNumber evidence="5 8">1.7.3.3</ecNumber>
    </recommendedName>
    <alternativeName>
        <fullName evidence="5">Urate oxidase</fullName>
    </alternativeName>
</protein>
<organism evidence="9 10">
    <name type="scientific">Ornithinimicrobium cerasi</name>
    <dbReference type="NCBI Taxonomy" id="2248773"/>
    <lineage>
        <taxon>Bacteria</taxon>
        <taxon>Bacillati</taxon>
        <taxon>Actinomycetota</taxon>
        <taxon>Actinomycetes</taxon>
        <taxon>Micrococcales</taxon>
        <taxon>Ornithinimicrobiaceae</taxon>
        <taxon>Ornithinimicrobium</taxon>
    </lineage>
</organism>
<feature type="binding site" evidence="7">
    <location>
        <position position="168"/>
    </location>
    <ligand>
        <name>urate</name>
        <dbReference type="ChEBI" id="CHEBI:17775"/>
    </ligand>
</feature>
<feature type="binding site" evidence="7">
    <location>
        <position position="61"/>
    </location>
    <ligand>
        <name>urate</name>
        <dbReference type="ChEBI" id="CHEBI:17775"/>
    </ligand>
</feature>
<dbReference type="PRINTS" id="PR00093">
    <property type="entry name" value="URICASE"/>
</dbReference>
<sequence>MTDGDGIVLGTNQYGKAENRVVRVYRDTPRHRIRDLNVSTALRGDFAAAHTDGDQRDILPTDTQKNTVFAYAKEVGVSSPEEYAVALATRFLVAAPSATGAQVSVQEYVWDRVEVDGQPGGHDHSFVRRGTETRTCVVTVQGRGADQRVWVVSGLQDLLVLKTTGSEFRGYLRDGYTTLEEVDDRVMATSLTARWRWSGTDGVDLDAAYASVRQQCLAAYATTYSRALQETLYAMGRAVLGTHPQIAEIRFSAPNKHHVLCDLGPFGLTNDGEVFHAADRPYGLIEATVTREDAGDPGEAWTAVPAFA</sequence>
<dbReference type="SUPFAM" id="SSF55620">
    <property type="entry name" value="Tetrahydrobiopterin biosynthesis enzymes-like"/>
    <property type="match status" value="2"/>
</dbReference>
<dbReference type="STRING" id="1122622.GCA_000421185_01626"/>
<dbReference type="InterPro" id="IPR019842">
    <property type="entry name" value="Uricase_CS"/>
</dbReference>
<dbReference type="GO" id="GO:0019628">
    <property type="term" value="P:urate catabolic process"/>
    <property type="evidence" value="ECO:0007669"/>
    <property type="project" value="UniProtKB-UniPathway"/>
</dbReference>
<comment type="similarity">
    <text evidence="2 5 8">Belongs to the uricase family.</text>
</comment>
<evidence type="ECO:0000256" key="4">
    <source>
        <dbReference type="ARBA" id="ARBA00023002"/>
    </source>
</evidence>
<dbReference type="GO" id="GO:0004846">
    <property type="term" value="F:urate oxidase activity"/>
    <property type="evidence" value="ECO:0007669"/>
    <property type="project" value="UniProtKB-EC"/>
</dbReference>
<feature type="binding site" evidence="7">
    <location>
        <position position="61"/>
    </location>
    <ligand>
        <name>O2</name>
        <dbReference type="ChEBI" id="CHEBI:15379"/>
    </ligand>
</feature>
<evidence type="ECO:0000313" key="10">
    <source>
        <dbReference type="Proteomes" id="UP000219688"/>
    </source>
</evidence>
<dbReference type="Gene3D" id="3.10.270.10">
    <property type="entry name" value="Urate Oxidase"/>
    <property type="match status" value="1"/>
</dbReference>
<keyword evidence="4 5" id="KW-0560">Oxidoreductase</keyword>
<dbReference type="PROSITE" id="PS00366">
    <property type="entry name" value="URICASE"/>
    <property type="match status" value="1"/>
</dbReference>
<evidence type="ECO:0000256" key="3">
    <source>
        <dbReference type="ARBA" id="ARBA00022631"/>
    </source>
</evidence>
<dbReference type="PIRSF" id="PIRSF000241">
    <property type="entry name" value="Urate_oxidase"/>
    <property type="match status" value="1"/>
</dbReference>
<feature type="active site" description="Charge relay system" evidence="6">
    <location>
        <position position="16"/>
    </location>
</feature>
<keyword evidence="10" id="KW-1185">Reference proteome</keyword>
<evidence type="ECO:0000256" key="7">
    <source>
        <dbReference type="PIRSR" id="PIRSR000241-2"/>
    </source>
</evidence>
<dbReference type="Proteomes" id="UP000219688">
    <property type="component" value="Unassembled WGS sequence"/>
</dbReference>
<comment type="function">
    <text evidence="5 8">Catalyzes the oxidation of uric acid to 5-hydroxyisourate, which is further processed to form (S)-allantoin.</text>
</comment>
<feature type="binding site" evidence="7">
    <location>
        <position position="229"/>
    </location>
    <ligand>
        <name>urate</name>
        <dbReference type="ChEBI" id="CHEBI:17775"/>
    </ligand>
</feature>
<feature type="active site" description="Charge relay system" evidence="6">
    <location>
        <position position="257"/>
    </location>
</feature>
<evidence type="ECO:0000256" key="8">
    <source>
        <dbReference type="RuleBase" id="RU004455"/>
    </source>
</evidence>
<feature type="binding site" evidence="7">
    <location>
        <position position="185"/>
    </location>
    <ligand>
        <name>5-hydroxyisourate</name>
        <dbReference type="ChEBI" id="CHEBI:18072"/>
    </ligand>
</feature>
<reference evidence="10" key="1">
    <citation type="submission" date="2017-08" db="EMBL/GenBank/DDBJ databases">
        <authorList>
            <person name="Varghese N."/>
            <person name="Submissions S."/>
        </authorList>
    </citation>
    <scope>NUCLEOTIDE SEQUENCE [LARGE SCALE GENOMIC DNA]</scope>
    <source>
        <strain evidence="10">USBA17B2</strain>
    </source>
</reference>
<dbReference type="InterPro" id="IPR002042">
    <property type="entry name" value="Uricase"/>
</dbReference>
<evidence type="ECO:0000256" key="6">
    <source>
        <dbReference type="PIRSR" id="PIRSR000241-1"/>
    </source>
</evidence>
<keyword evidence="3 5" id="KW-0659">Purine metabolism</keyword>
<evidence type="ECO:0000313" key="9">
    <source>
        <dbReference type="EMBL" id="SOC58043.1"/>
    </source>
</evidence>
<proteinExistence type="inferred from homology"/>
<gene>
    <name evidence="9" type="ORF">SAMN05421879_1218</name>
</gene>
<dbReference type="AlphaFoldDB" id="A0A285VVQ7"/>
<feature type="binding site" evidence="7">
    <location>
        <position position="62"/>
    </location>
    <ligand>
        <name>5-hydroxyisourate</name>
        <dbReference type="ChEBI" id="CHEBI:18072"/>
    </ligand>
</feature>
<feature type="binding site" evidence="7">
    <location>
        <position position="255"/>
    </location>
    <ligand>
        <name>urate</name>
        <dbReference type="ChEBI" id="CHEBI:17775"/>
    </ligand>
</feature>
<dbReference type="GO" id="GO:0006144">
    <property type="term" value="P:purine nucleobase metabolic process"/>
    <property type="evidence" value="ECO:0007669"/>
    <property type="project" value="UniProtKB-KW"/>
</dbReference>
<dbReference type="EMBL" id="OBQK01000021">
    <property type="protein sequence ID" value="SOC58043.1"/>
    <property type="molecule type" value="Genomic_DNA"/>
</dbReference>
<name>A0A285VVQ7_9MICO</name>
<feature type="binding site" evidence="7">
    <location>
        <position position="185"/>
    </location>
    <ligand>
        <name>urate</name>
        <dbReference type="ChEBI" id="CHEBI:17775"/>
    </ligand>
</feature>
<dbReference type="PANTHER" id="PTHR42874:SF1">
    <property type="entry name" value="URICASE"/>
    <property type="match status" value="1"/>
</dbReference>
<evidence type="ECO:0000256" key="1">
    <source>
        <dbReference type="ARBA" id="ARBA00004831"/>
    </source>
</evidence>
<dbReference type="Pfam" id="PF01014">
    <property type="entry name" value="Uricase"/>
    <property type="match status" value="2"/>
</dbReference>
<feature type="binding site" evidence="7">
    <location>
        <position position="168"/>
    </location>
    <ligand>
        <name>5-hydroxyisourate</name>
        <dbReference type="ChEBI" id="CHEBI:18072"/>
    </ligand>
</feature>
<feature type="binding site" evidence="7">
    <location>
        <position position="61"/>
    </location>
    <ligand>
        <name>5-hydroxyisourate</name>
        <dbReference type="ChEBI" id="CHEBI:18072"/>
    </ligand>
</feature>
<evidence type="ECO:0000256" key="2">
    <source>
        <dbReference type="ARBA" id="ARBA00009760"/>
    </source>
</evidence>
<comment type="pathway">
    <text evidence="1 5">Purine metabolism; urate degradation; (S)-allantoin from urate: step 1/3.</text>
</comment>
<evidence type="ECO:0000256" key="5">
    <source>
        <dbReference type="PIRNR" id="PIRNR000241"/>
    </source>
</evidence>
<feature type="binding site" evidence="7">
    <location>
        <position position="62"/>
    </location>
    <ligand>
        <name>urate</name>
        <dbReference type="ChEBI" id="CHEBI:17775"/>
    </ligand>
</feature>
<dbReference type="PANTHER" id="PTHR42874">
    <property type="entry name" value="URICASE"/>
    <property type="match status" value="1"/>
</dbReference>
<dbReference type="EC" id="1.7.3.3" evidence="5 8"/>
<dbReference type="RefSeq" id="WP_097189291.1">
    <property type="nucleotide sequence ID" value="NZ_OBQK01000021.1"/>
</dbReference>
<dbReference type="NCBIfam" id="TIGR03383">
    <property type="entry name" value="urate_oxi"/>
    <property type="match status" value="1"/>
</dbReference>